<keyword evidence="9" id="KW-1185">Reference proteome</keyword>
<dbReference type="GO" id="GO:0060271">
    <property type="term" value="P:cilium assembly"/>
    <property type="evidence" value="ECO:0007669"/>
    <property type="project" value="TreeGrafter"/>
</dbReference>
<dbReference type="PANTHER" id="PTHR12968:SF2">
    <property type="entry name" value="B9 DOMAIN-CONTAINING PROTEIN 2"/>
    <property type="match status" value="1"/>
</dbReference>
<reference evidence="7 8" key="1">
    <citation type="journal article" date="2014" name="PLoS Genet.">
        <title>The Genome of Spironucleus salmonicida Highlights a Fish Pathogen Adapted to Fluctuating Environments.</title>
        <authorList>
            <person name="Xu F."/>
            <person name="Jerlstrom-Hultqvist J."/>
            <person name="Einarsson E."/>
            <person name="Astvaldsson A."/>
            <person name="Svard S.G."/>
            <person name="Andersson J.O."/>
        </authorList>
    </citation>
    <scope>NUCLEOTIDE SEQUENCE</scope>
    <source>
        <strain evidence="8">ATCC 50377</strain>
    </source>
</reference>
<accession>V6M7G0</accession>
<reference evidence="8" key="2">
    <citation type="submission" date="2020-12" db="EMBL/GenBank/DDBJ databases">
        <title>New Spironucleus salmonicida genome in near-complete chromosomes.</title>
        <authorList>
            <person name="Xu F."/>
            <person name="Kurt Z."/>
            <person name="Jimenez-Gonzalez A."/>
            <person name="Astvaldsson A."/>
            <person name="Andersson J.O."/>
            <person name="Svard S.G."/>
        </authorList>
    </citation>
    <scope>NUCLEOTIDE SEQUENCE</scope>
    <source>
        <strain evidence="8">ATCC 50377</strain>
    </source>
</reference>
<proteinExistence type="predicted"/>
<dbReference type="Pfam" id="PF07162">
    <property type="entry name" value="B9-C2"/>
    <property type="match status" value="1"/>
</dbReference>
<evidence type="ECO:0000256" key="6">
    <source>
        <dbReference type="ARBA" id="ARBA00039272"/>
    </source>
</evidence>
<dbReference type="EMBL" id="KI545952">
    <property type="protein sequence ID" value="EST49379.1"/>
    <property type="molecule type" value="Genomic_DNA"/>
</dbReference>
<name>V6M7G0_9EUKA</name>
<gene>
    <name evidence="7" type="ORF">SS50377_10304</name>
    <name evidence="8" type="ORF">SS50377_20052</name>
</gene>
<evidence type="ECO:0000256" key="5">
    <source>
        <dbReference type="ARBA" id="ARBA00023273"/>
    </source>
</evidence>
<dbReference type="OrthoDB" id="184109at2759"/>
<evidence type="ECO:0000313" key="7">
    <source>
        <dbReference type="EMBL" id="EST49379.1"/>
    </source>
</evidence>
<evidence type="ECO:0000256" key="4">
    <source>
        <dbReference type="ARBA" id="ARBA00023212"/>
    </source>
</evidence>
<comment type="subcellular location">
    <subcellularLocation>
        <location evidence="1">Cytoplasm</location>
        <location evidence="1">Cytoskeleton</location>
        <location evidence="1">Cilium basal body</location>
    </subcellularLocation>
</comment>
<protein>
    <recommendedName>
        <fullName evidence="6">B9 domain-containing protein 2</fullName>
    </recommendedName>
</protein>
<evidence type="ECO:0000256" key="3">
    <source>
        <dbReference type="ARBA" id="ARBA00022794"/>
    </source>
</evidence>
<dbReference type="EMBL" id="AUWU02000001">
    <property type="protein sequence ID" value="KAH0576706.1"/>
    <property type="molecule type" value="Genomic_DNA"/>
</dbReference>
<sequence length="173" mass="19269">MADLFIIGQIIKGVQFTEQKLSCQWSISTGIGWSHCNGDREGQSSFDQPADKYYDGFIFSLPMEVHFQTITMSQWPEIQLQLFTQDKKKQKQLIAQGSCFVPFQKGNHELKVQCWKHCKDKAYIEGSLGTPQDGSITGGPAPNQITEPSGYVLIELNVCTNGFAERGIGASNE</sequence>
<dbReference type="AlphaFoldDB" id="V6M7G0"/>
<evidence type="ECO:0000313" key="8">
    <source>
        <dbReference type="EMBL" id="KAH0576706.1"/>
    </source>
</evidence>
<keyword evidence="2" id="KW-0963">Cytoplasm</keyword>
<dbReference type="VEuPathDB" id="GiardiaDB:SS50377_20052"/>
<keyword evidence="4" id="KW-0206">Cytoskeleton</keyword>
<keyword evidence="5" id="KW-0966">Cell projection</keyword>
<dbReference type="PANTHER" id="PTHR12968">
    <property type="entry name" value="B9 DOMAIN-CONTAINING"/>
    <property type="match status" value="1"/>
</dbReference>
<evidence type="ECO:0000256" key="2">
    <source>
        <dbReference type="ARBA" id="ARBA00022490"/>
    </source>
</evidence>
<organism evidence="7">
    <name type="scientific">Spironucleus salmonicida</name>
    <dbReference type="NCBI Taxonomy" id="348837"/>
    <lineage>
        <taxon>Eukaryota</taxon>
        <taxon>Metamonada</taxon>
        <taxon>Diplomonadida</taxon>
        <taxon>Hexamitidae</taxon>
        <taxon>Hexamitinae</taxon>
        <taxon>Spironucleus</taxon>
    </lineage>
</organism>
<dbReference type="Proteomes" id="UP000018208">
    <property type="component" value="Unassembled WGS sequence"/>
</dbReference>
<dbReference type="PROSITE" id="PS51381">
    <property type="entry name" value="C2_B9"/>
    <property type="match status" value="1"/>
</dbReference>
<dbReference type="InterPro" id="IPR010796">
    <property type="entry name" value="C2_B9-type_dom"/>
</dbReference>
<dbReference type="GO" id="GO:0036038">
    <property type="term" value="C:MKS complex"/>
    <property type="evidence" value="ECO:0007669"/>
    <property type="project" value="TreeGrafter"/>
</dbReference>
<evidence type="ECO:0000313" key="9">
    <source>
        <dbReference type="Proteomes" id="UP000018208"/>
    </source>
</evidence>
<evidence type="ECO:0000256" key="1">
    <source>
        <dbReference type="ARBA" id="ARBA00004120"/>
    </source>
</evidence>
<keyword evidence="3" id="KW-0970">Cilium biogenesis/degradation</keyword>